<reference evidence="1" key="2">
    <citation type="submission" date="2020-07" db="EMBL/GenBank/DDBJ databases">
        <authorList>
            <person name="Lood C."/>
            <person name="Girard L."/>
        </authorList>
    </citation>
    <scope>NUCLEOTIDE SEQUENCE</scope>
    <source>
        <strain evidence="1">SWRI102</strain>
    </source>
</reference>
<evidence type="ECO:0000313" key="1">
    <source>
        <dbReference type="EMBL" id="MBC3396812.1"/>
    </source>
</evidence>
<comment type="caution">
    <text evidence="1">The sequence shown here is derived from an EMBL/GenBank/DDBJ whole genome shotgun (WGS) entry which is preliminary data.</text>
</comment>
<dbReference type="EMBL" id="JABWQX010000005">
    <property type="protein sequence ID" value="MBC3396812.1"/>
    <property type="molecule type" value="Genomic_DNA"/>
</dbReference>
<dbReference type="Proteomes" id="UP000659438">
    <property type="component" value="Unassembled WGS sequence"/>
</dbReference>
<proteinExistence type="predicted"/>
<name>A0A923JRJ4_9PSED</name>
<reference evidence="2" key="3">
    <citation type="submission" date="2021-06" db="EMBL/GenBank/DDBJ databases">
        <title>Updating the genus Pseudomonas: Description of 43 new species and partition of the Pseudomonas putida group.</title>
        <authorList>
            <person name="Girard L."/>
            <person name="Lood C."/>
            <person name="Vandamme P."/>
            <person name="Rokni-Zadeh H."/>
            <person name="Van Noort V."/>
            <person name="Hofte M."/>
            <person name="Lavigne R."/>
            <person name="De Mot R."/>
        </authorList>
    </citation>
    <scope>NUCLEOTIDE SEQUENCE</scope>
    <source>
        <strain evidence="2">SWRI102</strain>
    </source>
</reference>
<protein>
    <submittedName>
        <fullName evidence="1">Uncharacterized protein</fullName>
    </submittedName>
</protein>
<dbReference type="AlphaFoldDB" id="A0A923JRJ4"/>
<sequence length="292" mass="33635">MNSLKSSFTETQRRTLDRRIYFLDTLRSVFDKFPVVLERRRIAGHQPATLAADTRLNNAYFHAKYLLALEQDVNDIRVSCGADTEELRLFTQEALDITAQTSRRQLLADLDFRQFSFSRTERWTIRPPKNIGDLVHEFYVRFITARSSIRQLVYKFTELNDESFGVNAVFTSAMDHRSCHCHAQPTLAQALFQEVDTTPPWDIVYSSRDASVRAAEYKADIASLSSAFVNLNSHMSLLAQALFQRMQSVVEELDRAIPSRTLGELNLKLDTAITTLDHCLTELKDFETWLRK</sequence>
<dbReference type="RefSeq" id="WP_186639562.1">
    <property type="nucleotide sequence ID" value="NZ_JABWQX020000001.1"/>
</dbReference>
<evidence type="ECO:0000313" key="3">
    <source>
        <dbReference type="Proteomes" id="UP000659438"/>
    </source>
</evidence>
<accession>A0A923JRJ4</accession>
<keyword evidence="3" id="KW-1185">Reference proteome</keyword>
<evidence type="ECO:0000313" key="2">
    <source>
        <dbReference type="EMBL" id="MBV4550243.1"/>
    </source>
</evidence>
<organism evidence="1">
    <name type="scientific">Pseudomonas marvdashtae</name>
    <dbReference type="NCBI Taxonomy" id="2745500"/>
    <lineage>
        <taxon>Bacteria</taxon>
        <taxon>Pseudomonadati</taxon>
        <taxon>Pseudomonadota</taxon>
        <taxon>Gammaproteobacteria</taxon>
        <taxon>Pseudomonadales</taxon>
        <taxon>Pseudomonadaceae</taxon>
        <taxon>Pseudomonas</taxon>
    </lineage>
</organism>
<gene>
    <name evidence="2" type="ORF">HU742_003705</name>
    <name evidence="1" type="ORF">HU742_16475</name>
</gene>
<dbReference type="EMBL" id="JABWQX020000001">
    <property type="protein sequence ID" value="MBV4550243.1"/>
    <property type="molecule type" value="Genomic_DNA"/>
</dbReference>
<reference evidence="1 3" key="1">
    <citation type="journal article" date="2020" name="Microorganisms">
        <title>Reliable Identification of Environmental Pseudomonas Isolates Using the rpoD Gene.</title>
        <authorList>
            <consortium name="The Broad Institute Genome Sequencing Platform"/>
            <person name="Girard L."/>
            <person name="Lood C."/>
            <person name="Rokni-Zadeh H."/>
            <person name="van Noort V."/>
            <person name="Lavigne R."/>
            <person name="De Mot R."/>
        </authorList>
    </citation>
    <scope>NUCLEOTIDE SEQUENCE</scope>
    <source>
        <strain evidence="1 3">SWRI102</strain>
    </source>
</reference>